<sequence>MKIGSGLSGRAKDGRLAHSIPATDEAALAAEALAAEAIEAPNPGPRPRQRPKPRWKETMRKAPGVR</sequence>
<protein>
    <submittedName>
        <fullName evidence="2">Uncharacterized protein</fullName>
    </submittedName>
</protein>
<organism evidence="2 3">
    <name type="scientific">Streptomyces shaanxiensis</name>
    <dbReference type="NCBI Taxonomy" id="653357"/>
    <lineage>
        <taxon>Bacteria</taxon>
        <taxon>Bacillati</taxon>
        <taxon>Actinomycetota</taxon>
        <taxon>Actinomycetes</taxon>
        <taxon>Kitasatosporales</taxon>
        <taxon>Streptomycetaceae</taxon>
        <taxon>Streptomyces</taxon>
    </lineage>
</organism>
<evidence type="ECO:0000256" key="1">
    <source>
        <dbReference type="SAM" id="MobiDB-lite"/>
    </source>
</evidence>
<dbReference type="EMBL" id="BAAAZY010000028">
    <property type="protein sequence ID" value="GAA4086026.1"/>
    <property type="molecule type" value="Genomic_DNA"/>
</dbReference>
<gene>
    <name evidence="2" type="ORF">GCM10022233_80690</name>
</gene>
<accession>A0ABP7WD36</accession>
<dbReference type="Proteomes" id="UP001499984">
    <property type="component" value="Unassembled WGS sequence"/>
</dbReference>
<feature type="region of interest" description="Disordered" evidence="1">
    <location>
        <begin position="36"/>
        <end position="66"/>
    </location>
</feature>
<evidence type="ECO:0000313" key="2">
    <source>
        <dbReference type="EMBL" id="GAA4086026.1"/>
    </source>
</evidence>
<comment type="caution">
    <text evidence="2">The sequence shown here is derived from an EMBL/GenBank/DDBJ whole genome shotgun (WGS) entry which is preliminary data.</text>
</comment>
<reference evidence="3" key="1">
    <citation type="journal article" date="2019" name="Int. J. Syst. Evol. Microbiol.">
        <title>The Global Catalogue of Microorganisms (GCM) 10K type strain sequencing project: providing services to taxonomists for standard genome sequencing and annotation.</title>
        <authorList>
            <consortium name="The Broad Institute Genomics Platform"/>
            <consortium name="The Broad Institute Genome Sequencing Center for Infectious Disease"/>
            <person name="Wu L."/>
            <person name="Ma J."/>
        </authorList>
    </citation>
    <scope>NUCLEOTIDE SEQUENCE [LARGE SCALE GENOMIC DNA]</scope>
    <source>
        <strain evidence="3">JCM 16925</strain>
    </source>
</reference>
<proteinExistence type="predicted"/>
<name>A0ABP7WD36_9ACTN</name>
<evidence type="ECO:0000313" key="3">
    <source>
        <dbReference type="Proteomes" id="UP001499984"/>
    </source>
</evidence>
<keyword evidence="3" id="KW-1185">Reference proteome</keyword>